<comment type="similarity">
    <text evidence="1">Belongs to the GSP E family.</text>
</comment>
<dbReference type="Pfam" id="PF00437">
    <property type="entry name" value="T2SSE"/>
    <property type="match status" value="1"/>
</dbReference>
<evidence type="ECO:0000256" key="1">
    <source>
        <dbReference type="ARBA" id="ARBA00006611"/>
    </source>
</evidence>
<dbReference type="InterPro" id="IPR027417">
    <property type="entry name" value="P-loop_NTPase"/>
</dbReference>
<accession>A0A6J6C4W8</accession>
<evidence type="ECO:0000259" key="2">
    <source>
        <dbReference type="Pfam" id="PF00437"/>
    </source>
</evidence>
<reference evidence="3" key="1">
    <citation type="submission" date="2020-05" db="EMBL/GenBank/DDBJ databases">
        <authorList>
            <person name="Chiriac C."/>
            <person name="Salcher M."/>
            <person name="Ghai R."/>
            <person name="Kavagutti S V."/>
        </authorList>
    </citation>
    <scope>NUCLEOTIDE SEQUENCE</scope>
</reference>
<evidence type="ECO:0000313" key="3">
    <source>
        <dbReference type="EMBL" id="CAB4546370.1"/>
    </source>
</evidence>
<dbReference type="Gene3D" id="3.40.50.300">
    <property type="entry name" value="P-loop containing nucleotide triphosphate hydrolases"/>
    <property type="match status" value="1"/>
</dbReference>
<name>A0A6J6C4W8_9ZZZZ</name>
<dbReference type="GO" id="GO:0016887">
    <property type="term" value="F:ATP hydrolysis activity"/>
    <property type="evidence" value="ECO:0007669"/>
    <property type="project" value="InterPro"/>
</dbReference>
<proteinExistence type="inferred from homology"/>
<gene>
    <name evidence="3" type="ORF">UFOPK1506_00137</name>
</gene>
<protein>
    <submittedName>
        <fullName evidence="3">Unannotated protein</fullName>
    </submittedName>
</protein>
<organism evidence="3">
    <name type="scientific">freshwater metagenome</name>
    <dbReference type="NCBI Taxonomy" id="449393"/>
    <lineage>
        <taxon>unclassified sequences</taxon>
        <taxon>metagenomes</taxon>
        <taxon>ecological metagenomes</taxon>
    </lineage>
</organism>
<dbReference type="PANTHER" id="PTHR30486:SF6">
    <property type="entry name" value="TYPE IV PILUS RETRACTATION ATPASE PILT"/>
    <property type="match status" value="1"/>
</dbReference>
<dbReference type="SUPFAM" id="SSF52540">
    <property type="entry name" value="P-loop containing nucleoside triphosphate hydrolases"/>
    <property type="match status" value="1"/>
</dbReference>
<dbReference type="InterPro" id="IPR001482">
    <property type="entry name" value="T2SS/T4SS_dom"/>
</dbReference>
<dbReference type="EMBL" id="CAEZSV010000013">
    <property type="protein sequence ID" value="CAB4546370.1"/>
    <property type="molecule type" value="Genomic_DNA"/>
</dbReference>
<dbReference type="PANTHER" id="PTHR30486">
    <property type="entry name" value="TWITCHING MOTILITY PROTEIN PILT"/>
    <property type="match status" value="1"/>
</dbReference>
<sequence length="396" mass="44085">MLDIYQVENPIDGRFLDERHKDAHSGEKNSTNQSALFNFGSETIFHYGKLQPFLDDESIEEIWINSPNRIFLARKGVSQLAPVIISAQEIRDITERMLAWSGRRVDLSQPFVDARLPNGARLHVVIPDITAEYWALNIRKKVLPAFSLQDLITAGSVSDAVAEVLEHLVSENINFLVSGATHAGKTTVLNSLLGSLPTGSRLITLEEVFELTPRVADHVALQIRQVNLEGTGEVSLRTLVRESLRMRPSHLVIGEVRGAEALDLLLALNSGIPGMASIHANSANDALRKISTLALLAGPNIVREFALEAVRENIDVVIHCKQSHDGVRRIVDIAVVRKSSINHLTAESLLFWDGRRYLPGEIDFDSVAKLQNVREFLLRKTSSLRMDNDRKHLSEL</sequence>
<dbReference type="InterPro" id="IPR050921">
    <property type="entry name" value="T4SS_GSP_E_ATPase"/>
</dbReference>
<feature type="domain" description="Bacterial type II secretion system protein E" evidence="2">
    <location>
        <begin position="50"/>
        <end position="298"/>
    </location>
</feature>
<dbReference type="AlphaFoldDB" id="A0A6J6C4W8"/>
<dbReference type="Gene3D" id="3.30.450.380">
    <property type="match status" value="1"/>
</dbReference>
<dbReference type="CDD" id="cd01130">
    <property type="entry name" value="VirB11-like_ATPase"/>
    <property type="match status" value="1"/>
</dbReference>